<feature type="transmembrane region" description="Helical" evidence="1">
    <location>
        <begin position="21"/>
        <end position="42"/>
    </location>
</feature>
<dbReference type="PANTHER" id="PTHR35165:SF1">
    <property type="entry name" value="OS04G0577375 PROTEIN"/>
    <property type="match status" value="1"/>
</dbReference>
<sequence length="122" mass="13958">MGSFKEGKEESHGERKERVKSCIVYSWSLMVSMIGGLIMGWWEYEYHRTNRQLWMVPFGLVLLITPPFVWFSIFVSDWCSSKGEDAPSTTATSQPVRPLEGDLERSMIKSKKLPPTAINVDV</sequence>
<keyword evidence="1" id="KW-0472">Membrane</keyword>
<dbReference type="AlphaFoldDB" id="A0A8J4RTU5"/>
<dbReference type="InterPro" id="IPR032238">
    <property type="entry name" value="ATP-synth_Z"/>
</dbReference>
<proteinExistence type="predicted"/>
<dbReference type="PANTHER" id="PTHR35165">
    <property type="entry name" value="OS08G0113900 PROTEIN"/>
    <property type="match status" value="1"/>
</dbReference>
<evidence type="ECO:0000313" key="2">
    <source>
        <dbReference type="EMBL" id="KAF3973370.1"/>
    </source>
</evidence>
<reference evidence="2" key="1">
    <citation type="submission" date="2020-03" db="EMBL/GenBank/DDBJ databases">
        <title>Castanea mollissima Vanexum genome sequencing.</title>
        <authorList>
            <person name="Staton M."/>
        </authorList>
    </citation>
    <scope>NUCLEOTIDE SEQUENCE</scope>
    <source>
        <tissue evidence="2">Leaf</tissue>
    </source>
</reference>
<name>A0A8J4RTU5_9ROSI</name>
<keyword evidence="3" id="KW-1185">Reference proteome</keyword>
<dbReference type="Pfam" id="PF16594">
    <property type="entry name" value="ATP-synt_Z"/>
    <property type="match status" value="1"/>
</dbReference>
<gene>
    <name evidence="2" type="ORF">CMV_003195</name>
</gene>
<comment type="caution">
    <text evidence="2">The sequence shown here is derived from an EMBL/GenBank/DDBJ whole genome shotgun (WGS) entry which is preliminary data.</text>
</comment>
<keyword evidence="1" id="KW-1133">Transmembrane helix</keyword>
<organism evidence="2 3">
    <name type="scientific">Castanea mollissima</name>
    <name type="common">Chinese chestnut</name>
    <dbReference type="NCBI Taxonomy" id="60419"/>
    <lineage>
        <taxon>Eukaryota</taxon>
        <taxon>Viridiplantae</taxon>
        <taxon>Streptophyta</taxon>
        <taxon>Embryophyta</taxon>
        <taxon>Tracheophyta</taxon>
        <taxon>Spermatophyta</taxon>
        <taxon>Magnoliopsida</taxon>
        <taxon>eudicotyledons</taxon>
        <taxon>Gunneridae</taxon>
        <taxon>Pentapetalae</taxon>
        <taxon>rosids</taxon>
        <taxon>fabids</taxon>
        <taxon>Fagales</taxon>
        <taxon>Fagaceae</taxon>
        <taxon>Castanea</taxon>
    </lineage>
</organism>
<evidence type="ECO:0000256" key="1">
    <source>
        <dbReference type="SAM" id="Phobius"/>
    </source>
</evidence>
<feature type="transmembrane region" description="Helical" evidence="1">
    <location>
        <begin position="54"/>
        <end position="75"/>
    </location>
</feature>
<protein>
    <submittedName>
        <fullName evidence="2">Uncharacterized protein</fullName>
    </submittedName>
</protein>
<dbReference type="Proteomes" id="UP000737018">
    <property type="component" value="Unassembled WGS sequence"/>
</dbReference>
<accession>A0A8J4RTU5</accession>
<dbReference type="OrthoDB" id="1423823at2759"/>
<dbReference type="EMBL" id="JRKL02000249">
    <property type="protein sequence ID" value="KAF3973370.1"/>
    <property type="molecule type" value="Genomic_DNA"/>
</dbReference>
<evidence type="ECO:0000313" key="3">
    <source>
        <dbReference type="Proteomes" id="UP000737018"/>
    </source>
</evidence>
<keyword evidence="1" id="KW-0812">Transmembrane</keyword>